<dbReference type="InterPro" id="IPR052816">
    <property type="entry name" value="Peroxisomal_Membrane_PEX28-32"/>
</dbReference>
<gene>
    <name evidence="8" type="ORF">GALMADRAFT_57717</name>
</gene>
<feature type="transmembrane region" description="Helical" evidence="6">
    <location>
        <begin position="176"/>
        <end position="193"/>
    </location>
</feature>
<dbReference type="Pfam" id="PF06398">
    <property type="entry name" value="Pex24p"/>
    <property type="match status" value="1"/>
</dbReference>
<feature type="transmembrane region" description="Helical" evidence="6">
    <location>
        <begin position="332"/>
        <end position="352"/>
    </location>
</feature>
<keyword evidence="9" id="KW-1185">Reference proteome</keyword>
<feature type="region of interest" description="Disordered" evidence="5">
    <location>
        <begin position="442"/>
        <end position="464"/>
    </location>
</feature>
<evidence type="ECO:0000256" key="4">
    <source>
        <dbReference type="ARBA" id="ARBA00023136"/>
    </source>
</evidence>
<keyword evidence="2 6" id="KW-0812">Transmembrane</keyword>
<dbReference type="Proteomes" id="UP000027222">
    <property type="component" value="Unassembled WGS sequence"/>
</dbReference>
<evidence type="ECO:0000313" key="8">
    <source>
        <dbReference type="EMBL" id="KDR83223.1"/>
    </source>
</evidence>
<dbReference type="STRING" id="685588.A0A067TW33"/>
<keyword evidence="4 6" id="KW-0472">Membrane</keyword>
<sequence>MATLDYIELPVGATRLRSSLDSGNAARNDIRPAPKITTSIPHPSPPPSPTAAKRRPSLLSNTAGSLASPTLSLIPQLLLSASLPPLTPGPTSSTPTLPEPRKKLEAENTTLLSSKDPLSLPIMSTNFKRFVSIVGPAFWLQDRIEEIVLWKKGWMRTAVWMAAYAFLCFYPRALLLLPHAILIGVILATYPYPATSKAESLYSIDDSASQAPSTSPPAEGSVPWQANIQGIQNLMGAAADLHALIEPYVYHLHLTPQHLSPTRQRPNSNSNSNANTTYVAPPPRSPYTTHILTLLVLSFLPLLFLVHLPVFPIRETCLLLGLAPFFATHPRIRALAPVIVPTIVDIAPVLLVRFERAKERTMLALRLRRRKTKEAGVDAPSDVKDVEGEEKHPPVPVPLAMRVQRAMDDDRLSDACWNAEMREVQLWENERFGALLATTTTASSSSSSSSAPPQKDKGWNKANLKPDERCAWTRGRDGWSGVGVSGEGEVRFVFLVLSNLTFSLAPGWTFVETEDWRKDLQCVWSGCGGDLDGWVYTNDAWLGPRPTPYTAGGGSVTRRRRWVRRVWYDPKRAREDA</sequence>
<dbReference type="OrthoDB" id="74314at2759"/>
<dbReference type="GO" id="GO:0005778">
    <property type="term" value="C:peroxisomal membrane"/>
    <property type="evidence" value="ECO:0007669"/>
    <property type="project" value="TreeGrafter"/>
</dbReference>
<dbReference type="PANTHER" id="PTHR28304:SF2">
    <property type="entry name" value="PEROXISOMAL MEMBRANE PROTEIN PEX29"/>
    <property type="match status" value="1"/>
</dbReference>
<organism evidence="8 9">
    <name type="scientific">Galerina marginata (strain CBS 339.88)</name>
    <dbReference type="NCBI Taxonomy" id="685588"/>
    <lineage>
        <taxon>Eukaryota</taxon>
        <taxon>Fungi</taxon>
        <taxon>Dikarya</taxon>
        <taxon>Basidiomycota</taxon>
        <taxon>Agaricomycotina</taxon>
        <taxon>Agaricomycetes</taxon>
        <taxon>Agaricomycetidae</taxon>
        <taxon>Agaricales</taxon>
        <taxon>Agaricineae</taxon>
        <taxon>Strophariaceae</taxon>
        <taxon>Galerina</taxon>
    </lineage>
</organism>
<evidence type="ECO:0000256" key="1">
    <source>
        <dbReference type="ARBA" id="ARBA00004141"/>
    </source>
</evidence>
<feature type="region of interest" description="Disordered" evidence="5">
    <location>
        <begin position="374"/>
        <end position="395"/>
    </location>
</feature>
<feature type="compositionally biased region" description="Basic and acidic residues" evidence="5">
    <location>
        <begin position="374"/>
        <end position="393"/>
    </location>
</feature>
<reference evidence="9" key="1">
    <citation type="journal article" date="2014" name="Proc. Natl. Acad. Sci. U.S.A.">
        <title>Extensive sampling of basidiomycete genomes demonstrates inadequacy of the white-rot/brown-rot paradigm for wood decay fungi.</title>
        <authorList>
            <person name="Riley R."/>
            <person name="Salamov A.A."/>
            <person name="Brown D.W."/>
            <person name="Nagy L.G."/>
            <person name="Floudas D."/>
            <person name="Held B.W."/>
            <person name="Levasseur A."/>
            <person name="Lombard V."/>
            <person name="Morin E."/>
            <person name="Otillar R."/>
            <person name="Lindquist E.A."/>
            <person name="Sun H."/>
            <person name="LaButti K.M."/>
            <person name="Schmutz J."/>
            <person name="Jabbour D."/>
            <person name="Luo H."/>
            <person name="Baker S.E."/>
            <person name="Pisabarro A.G."/>
            <person name="Walton J.D."/>
            <person name="Blanchette R.A."/>
            <person name="Henrissat B."/>
            <person name="Martin F."/>
            <person name="Cullen D."/>
            <person name="Hibbett D.S."/>
            <person name="Grigoriev I.V."/>
        </authorList>
    </citation>
    <scope>NUCLEOTIDE SEQUENCE [LARGE SCALE GENOMIC DNA]</scope>
    <source>
        <strain evidence="9">CBS 339.88</strain>
    </source>
</reference>
<evidence type="ECO:0000313" key="9">
    <source>
        <dbReference type="Proteomes" id="UP000027222"/>
    </source>
</evidence>
<feature type="domain" description="TECPR1-like DysF" evidence="7">
    <location>
        <begin position="117"/>
        <end position="335"/>
    </location>
</feature>
<dbReference type="PANTHER" id="PTHR28304">
    <property type="entry name" value="PEROXISOMAL MEMBRANE PROTEIN PEX29"/>
    <property type="match status" value="1"/>
</dbReference>
<evidence type="ECO:0000259" key="7">
    <source>
        <dbReference type="Pfam" id="PF06398"/>
    </source>
</evidence>
<dbReference type="HOGENOM" id="CLU_029283_0_0_1"/>
<feature type="compositionally biased region" description="Low complexity" evidence="5">
    <location>
        <begin position="442"/>
        <end position="451"/>
    </location>
</feature>
<name>A0A067TW33_GALM3</name>
<feature type="transmembrane region" description="Helical" evidence="6">
    <location>
        <begin position="291"/>
        <end position="312"/>
    </location>
</feature>
<feature type="region of interest" description="Disordered" evidence="5">
    <location>
        <begin position="20"/>
        <end position="55"/>
    </location>
</feature>
<feature type="compositionally biased region" description="Basic and acidic residues" evidence="5">
    <location>
        <begin position="454"/>
        <end position="464"/>
    </location>
</feature>
<dbReference type="GO" id="GO:0007031">
    <property type="term" value="P:peroxisome organization"/>
    <property type="evidence" value="ECO:0007669"/>
    <property type="project" value="UniProtKB-ARBA"/>
</dbReference>
<dbReference type="EMBL" id="KL142369">
    <property type="protein sequence ID" value="KDR83223.1"/>
    <property type="molecule type" value="Genomic_DNA"/>
</dbReference>
<accession>A0A067TW33</accession>
<keyword evidence="3 6" id="KW-1133">Transmembrane helix</keyword>
<evidence type="ECO:0000256" key="6">
    <source>
        <dbReference type="SAM" id="Phobius"/>
    </source>
</evidence>
<proteinExistence type="predicted"/>
<evidence type="ECO:0000256" key="2">
    <source>
        <dbReference type="ARBA" id="ARBA00022692"/>
    </source>
</evidence>
<comment type="subcellular location">
    <subcellularLocation>
        <location evidence="1">Membrane</location>
        <topology evidence="1">Multi-pass membrane protein</topology>
    </subcellularLocation>
</comment>
<protein>
    <recommendedName>
        <fullName evidence="7">TECPR1-like DysF domain-containing protein</fullName>
    </recommendedName>
</protein>
<dbReference type="AlphaFoldDB" id="A0A067TW33"/>
<feature type="region of interest" description="Disordered" evidence="5">
    <location>
        <begin position="259"/>
        <end position="280"/>
    </location>
</feature>
<evidence type="ECO:0000256" key="3">
    <source>
        <dbReference type="ARBA" id="ARBA00022989"/>
    </source>
</evidence>
<evidence type="ECO:0000256" key="5">
    <source>
        <dbReference type="SAM" id="MobiDB-lite"/>
    </source>
</evidence>
<dbReference type="InterPro" id="IPR010482">
    <property type="entry name" value="TECPR1-like_DysF"/>
</dbReference>